<dbReference type="GO" id="GO:0000287">
    <property type="term" value="F:magnesium ion binding"/>
    <property type="evidence" value="ECO:0007669"/>
    <property type="project" value="InterPro"/>
</dbReference>
<evidence type="ECO:0000256" key="8">
    <source>
        <dbReference type="HAMAP-Rule" id="MF_01454"/>
    </source>
</evidence>
<dbReference type="PIRSF" id="PIRSF002401">
    <property type="entry name" value="GTP_bd_Obg/CgtA"/>
    <property type="match status" value="1"/>
</dbReference>
<evidence type="ECO:0000313" key="13">
    <source>
        <dbReference type="Proteomes" id="UP001169760"/>
    </source>
</evidence>
<gene>
    <name evidence="12" type="primary">cgtA</name>
    <name evidence="8" type="synonym">obg</name>
    <name evidence="12" type="ORF">Q4521_16205</name>
</gene>
<dbReference type="GO" id="GO:0005525">
    <property type="term" value="F:GTP binding"/>
    <property type="evidence" value="ECO:0007669"/>
    <property type="project" value="UniProtKB-UniRule"/>
</dbReference>
<comment type="function">
    <text evidence="8">An essential GTPase which binds GTP, GDP and possibly (p)ppGpp with moderate affinity, with high nucleotide exchange rates and a fairly low GTP hydrolysis rate. Plays a role in control of the cell cycle, stress response, ribosome biogenesis and in those bacteria that undergo differentiation, in morphogenesis control.</text>
</comment>
<dbReference type="PROSITE" id="PS00905">
    <property type="entry name" value="GTP1_OBG"/>
    <property type="match status" value="1"/>
</dbReference>
<dbReference type="PANTHER" id="PTHR11702:SF31">
    <property type="entry name" value="MITOCHONDRIAL RIBOSOME-ASSOCIATED GTPASE 2"/>
    <property type="match status" value="1"/>
</dbReference>
<evidence type="ECO:0000256" key="6">
    <source>
        <dbReference type="ARBA" id="ARBA00022842"/>
    </source>
</evidence>
<evidence type="ECO:0000256" key="5">
    <source>
        <dbReference type="ARBA" id="ARBA00022801"/>
    </source>
</evidence>
<dbReference type="CDD" id="cd01898">
    <property type="entry name" value="Obg"/>
    <property type="match status" value="1"/>
</dbReference>
<evidence type="ECO:0000256" key="7">
    <source>
        <dbReference type="ARBA" id="ARBA00023134"/>
    </source>
</evidence>
<keyword evidence="3 8" id="KW-0479">Metal-binding</keyword>
<feature type="binding site" evidence="8">
    <location>
        <position position="173"/>
    </location>
    <ligand>
        <name>Mg(2+)</name>
        <dbReference type="ChEBI" id="CHEBI:18420"/>
    </ligand>
</feature>
<comment type="caution">
    <text evidence="12">The sequence shown here is derived from an EMBL/GenBank/DDBJ whole genome shotgun (WGS) entry which is preliminary data.</text>
</comment>
<dbReference type="InterPro" id="IPR031167">
    <property type="entry name" value="G_OBG"/>
</dbReference>
<feature type="compositionally biased region" description="Acidic residues" evidence="9">
    <location>
        <begin position="385"/>
        <end position="396"/>
    </location>
</feature>
<dbReference type="InterPro" id="IPR014100">
    <property type="entry name" value="GTP-bd_Obg/CgtA"/>
</dbReference>
<reference evidence="12" key="1">
    <citation type="submission" date="2023-07" db="EMBL/GenBank/DDBJ databases">
        <title>Genome content predicts the carbon catabolic preferences of heterotrophic bacteria.</title>
        <authorList>
            <person name="Gralka M."/>
        </authorList>
    </citation>
    <scope>NUCLEOTIDE SEQUENCE</scope>
    <source>
        <strain evidence="12">I3M17_2</strain>
    </source>
</reference>
<keyword evidence="2 8" id="KW-0963">Cytoplasm</keyword>
<evidence type="ECO:0000313" key="12">
    <source>
        <dbReference type="EMBL" id="MDO6424028.1"/>
    </source>
</evidence>
<dbReference type="NCBIfam" id="TIGR02729">
    <property type="entry name" value="Obg_CgtA"/>
    <property type="match status" value="1"/>
</dbReference>
<feature type="binding site" evidence="8">
    <location>
        <begin position="191"/>
        <end position="195"/>
    </location>
    <ligand>
        <name>GTP</name>
        <dbReference type="ChEBI" id="CHEBI:37565"/>
    </ligand>
</feature>
<name>A0AAW7XBA0_9GAMM</name>
<feature type="binding site" evidence="8">
    <location>
        <position position="193"/>
    </location>
    <ligand>
        <name>Mg(2+)</name>
        <dbReference type="ChEBI" id="CHEBI:18420"/>
    </ligand>
</feature>
<sequence>MKFVDEAPIFVHAGKGGNGCMSFRREKFIEKGGPDGGDGGDGGSVYLEADENLNTLVDYRYQRSFRAQSGEGGRGRNCTGAKGEDLILPVPVGTSVIDMETEEVIGDLTKAGDRLLVAQGGFHGLGNARFKSSVNRAPRQTKPGSEGEDRQIKLELKVLADVGMLGLPNAGKSTFIRSVSSAEPKVADYPFTTLVPSLGVVKVQTHRSFVVADIPGLIEGASDGAGLGIRFLKHLTRCRILIHLVDVNPIDESSPVESARAIVDEINKFSPTLAQRERWLVLNKCDTLSEDEVAEVERQIREELNWVGPIYKIAAISNTGTAQLCEKLLGHLEVLWQKERDNEELAEQEHEVQLQMQQEARERIALLQQRHRAAKAAAKGRALDNDDDDDEDDDHEMEIHYVP</sequence>
<dbReference type="InterPro" id="IPR045086">
    <property type="entry name" value="OBG_GTPase"/>
</dbReference>
<evidence type="ECO:0000256" key="2">
    <source>
        <dbReference type="ARBA" id="ARBA00022490"/>
    </source>
</evidence>
<dbReference type="GO" id="GO:0043022">
    <property type="term" value="F:ribosome binding"/>
    <property type="evidence" value="ECO:0007669"/>
    <property type="project" value="UniProtKB-ARBA"/>
</dbReference>
<evidence type="ECO:0000256" key="4">
    <source>
        <dbReference type="ARBA" id="ARBA00022741"/>
    </source>
</evidence>
<feature type="binding site" evidence="8">
    <location>
        <begin position="166"/>
        <end position="173"/>
    </location>
    <ligand>
        <name>GTP</name>
        <dbReference type="ChEBI" id="CHEBI:37565"/>
    </ligand>
</feature>
<feature type="binding site" evidence="8">
    <location>
        <begin position="314"/>
        <end position="316"/>
    </location>
    <ligand>
        <name>GTP</name>
        <dbReference type="ChEBI" id="CHEBI:37565"/>
    </ligand>
</feature>
<dbReference type="InterPro" id="IPR006169">
    <property type="entry name" value="GTP1_OBG_dom"/>
</dbReference>
<evidence type="ECO:0000256" key="1">
    <source>
        <dbReference type="ARBA" id="ARBA00007699"/>
    </source>
</evidence>
<evidence type="ECO:0000259" key="10">
    <source>
        <dbReference type="PROSITE" id="PS51710"/>
    </source>
</evidence>
<dbReference type="FunFam" id="2.70.210.12:FF:000001">
    <property type="entry name" value="GTPase Obg"/>
    <property type="match status" value="1"/>
</dbReference>
<keyword evidence="7 8" id="KW-0342">GTP-binding</keyword>
<evidence type="ECO:0000259" key="11">
    <source>
        <dbReference type="PROSITE" id="PS51883"/>
    </source>
</evidence>
<feature type="binding site" evidence="8">
    <location>
        <begin position="213"/>
        <end position="216"/>
    </location>
    <ligand>
        <name>GTP</name>
        <dbReference type="ChEBI" id="CHEBI:37565"/>
    </ligand>
</feature>
<dbReference type="Pfam" id="PF01926">
    <property type="entry name" value="MMR_HSR1"/>
    <property type="match status" value="1"/>
</dbReference>
<dbReference type="Pfam" id="PF01018">
    <property type="entry name" value="GTP1_OBG"/>
    <property type="match status" value="1"/>
</dbReference>
<feature type="binding site" evidence="8">
    <location>
        <begin position="283"/>
        <end position="286"/>
    </location>
    <ligand>
        <name>GTP</name>
        <dbReference type="ChEBI" id="CHEBI:37565"/>
    </ligand>
</feature>
<comment type="subunit">
    <text evidence="8">Monomer.</text>
</comment>
<keyword evidence="4 8" id="KW-0547">Nucleotide-binding</keyword>
<dbReference type="Proteomes" id="UP001169760">
    <property type="component" value="Unassembled WGS sequence"/>
</dbReference>
<dbReference type="EC" id="3.6.5.-" evidence="8"/>
<dbReference type="InterPro" id="IPR006074">
    <property type="entry name" value="GTP1-OBG_CS"/>
</dbReference>
<dbReference type="InterPro" id="IPR006073">
    <property type="entry name" value="GTP-bd"/>
</dbReference>
<dbReference type="NCBIfam" id="NF008956">
    <property type="entry name" value="PRK12299.1"/>
    <property type="match status" value="1"/>
</dbReference>
<proteinExistence type="inferred from homology"/>
<protein>
    <recommendedName>
        <fullName evidence="8">GTPase Obg</fullName>
        <ecNumber evidence="8">3.6.5.-</ecNumber>
    </recommendedName>
    <alternativeName>
        <fullName evidence="8">GTP-binding protein Obg</fullName>
    </alternativeName>
</protein>
<dbReference type="PROSITE" id="PS51710">
    <property type="entry name" value="G_OBG"/>
    <property type="match status" value="1"/>
</dbReference>
<dbReference type="PROSITE" id="PS51883">
    <property type="entry name" value="OBG"/>
    <property type="match status" value="1"/>
</dbReference>
<comment type="cofactor">
    <cofactor evidence="8">
        <name>Mg(2+)</name>
        <dbReference type="ChEBI" id="CHEBI:18420"/>
    </cofactor>
</comment>
<dbReference type="RefSeq" id="WP_216065651.1">
    <property type="nucleotide sequence ID" value="NZ_CP123764.1"/>
</dbReference>
<dbReference type="GO" id="GO:0005737">
    <property type="term" value="C:cytoplasm"/>
    <property type="evidence" value="ECO:0007669"/>
    <property type="project" value="UniProtKB-SubCell"/>
</dbReference>
<dbReference type="HAMAP" id="MF_01454">
    <property type="entry name" value="GTPase_Obg"/>
    <property type="match status" value="1"/>
</dbReference>
<feature type="domain" description="Obg" evidence="11">
    <location>
        <begin position="1"/>
        <end position="159"/>
    </location>
</feature>
<dbReference type="GO" id="GO:0042254">
    <property type="term" value="P:ribosome biogenesis"/>
    <property type="evidence" value="ECO:0007669"/>
    <property type="project" value="UniProtKB-UniRule"/>
</dbReference>
<evidence type="ECO:0000256" key="9">
    <source>
        <dbReference type="SAM" id="MobiDB-lite"/>
    </source>
</evidence>
<evidence type="ECO:0000256" key="3">
    <source>
        <dbReference type="ARBA" id="ARBA00022723"/>
    </source>
</evidence>
<dbReference type="NCBIfam" id="NF008955">
    <property type="entry name" value="PRK12297.1"/>
    <property type="match status" value="1"/>
</dbReference>
<dbReference type="GO" id="GO:0003924">
    <property type="term" value="F:GTPase activity"/>
    <property type="evidence" value="ECO:0007669"/>
    <property type="project" value="UniProtKB-UniRule"/>
</dbReference>
<comment type="similarity">
    <text evidence="1 8">Belongs to the TRAFAC class OBG-HflX-like GTPase superfamily. OBG GTPase family.</text>
</comment>
<dbReference type="EMBL" id="JAUOPB010000012">
    <property type="protein sequence ID" value="MDO6424028.1"/>
    <property type="molecule type" value="Genomic_DNA"/>
</dbReference>
<dbReference type="AlphaFoldDB" id="A0AAW7XBA0"/>
<comment type="subcellular location">
    <subcellularLocation>
        <location evidence="8">Cytoplasm</location>
    </subcellularLocation>
</comment>
<keyword evidence="5 8" id="KW-0378">Hydrolase</keyword>
<feature type="region of interest" description="Disordered" evidence="9">
    <location>
        <begin position="376"/>
        <end position="403"/>
    </location>
</feature>
<feature type="domain" description="OBG-type G" evidence="10">
    <location>
        <begin position="160"/>
        <end position="333"/>
    </location>
</feature>
<organism evidence="12 13">
    <name type="scientific">Saccharophagus degradans</name>
    <dbReference type="NCBI Taxonomy" id="86304"/>
    <lineage>
        <taxon>Bacteria</taxon>
        <taxon>Pseudomonadati</taxon>
        <taxon>Pseudomonadota</taxon>
        <taxon>Gammaproteobacteria</taxon>
        <taxon>Cellvibrionales</taxon>
        <taxon>Cellvibrionaceae</taxon>
        <taxon>Saccharophagus</taxon>
    </lineage>
</organism>
<accession>A0AAW7XBA0</accession>
<keyword evidence="6 8" id="KW-0460">Magnesium</keyword>
<dbReference type="PANTHER" id="PTHR11702">
    <property type="entry name" value="DEVELOPMENTALLY REGULATED GTP-BINDING PROTEIN-RELATED"/>
    <property type="match status" value="1"/>
</dbReference>